<proteinExistence type="predicted"/>
<name>A0A445EFZ1_ARAHY</name>
<organism evidence="2 3">
    <name type="scientific">Arachis hypogaea</name>
    <name type="common">Peanut</name>
    <dbReference type="NCBI Taxonomy" id="3818"/>
    <lineage>
        <taxon>Eukaryota</taxon>
        <taxon>Viridiplantae</taxon>
        <taxon>Streptophyta</taxon>
        <taxon>Embryophyta</taxon>
        <taxon>Tracheophyta</taxon>
        <taxon>Spermatophyta</taxon>
        <taxon>Magnoliopsida</taxon>
        <taxon>eudicotyledons</taxon>
        <taxon>Gunneridae</taxon>
        <taxon>Pentapetalae</taxon>
        <taxon>rosids</taxon>
        <taxon>fabids</taxon>
        <taxon>Fabales</taxon>
        <taxon>Fabaceae</taxon>
        <taxon>Papilionoideae</taxon>
        <taxon>50 kb inversion clade</taxon>
        <taxon>dalbergioids sensu lato</taxon>
        <taxon>Dalbergieae</taxon>
        <taxon>Pterocarpus clade</taxon>
        <taxon>Arachis</taxon>
    </lineage>
</organism>
<evidence type="ECO:0000256" key="1">
    <source>
        <dbReference type="SAM" id="MobiDB-lite"/>
    </source>
</evidence>
<dbReference type="EMBL" id="SDMP01000002">
    <property type="protein sequence ID" value="RYR74321.1"/>
    <property type="molecule type" value="Genomic_DNA"/>
</dbReference>
<accession>A0A445EFZ1</accession>
<keyword evidence="3" id="KW-1185">Reference proteome</keyword>
<gene>
    <name evidence="2" type="ORF">Ahy_A02g008995</name>
</gene>
<sequence>MLVVRREKKVGRVGYRMLALMGNRVFRFHLFWLDGDEYVRLMFDVHRRIMVEQVMELSAEVLDVGGGSSGTSNFVPDNAPLAPHPLHCACPVQDMDVEDEESDEEYIADSHGSGSSEDDDDDEFIPETPIGGSVRYLLPFSYLIPELSSIPSHYHTLDYDAMYEETPYLNIEADNYNTDGDVHKFGGPYTCLAPTMSQDHRLILPLIHSNTSVSITVLESTVRQSYHFKPLYRKVWMARQKTIAQIYVVQQGVAVTPSIVELLSRHNAPKRGCRSCSPVTLGKCRLKWPWVIDFHNGCRLQLKRIERASRRCGLHITTEGFGLCG</sequence>
<dbReference type="Proteomes" id="UP000289738">
    <property type="component" value="Chromosome A02"/>
</dbReference>
<protein>
    <submittedName>
        <fullName evidence="2">Uncharacterized protein</fullName>
    </submittedName>
</protein>
<evidence type="ECO:0000313" key="2">
    <source>
        <dbReference type="EMBL" id="RYR74321.1"/>
    </source>
</evidence>
<dbReference type="AlphaFoldDB" id="A0A445EFZ1"/>
<comment type="caution">
    <text evidence="2">The sequence shown here is derived from an EMBL/GenBank/DDBJ whole genome shotgun (WGS) entry which is preliminary data.</text>
</comment>
<evidence type="ECO:0000313" key="3">
    <source>
        <dbReference type="Proteomes" id="UP000289738"/>
    </source>
</evidence>
<reference evidence="2 3" key="1">
    <citation type="submission" date="2019-01" db="EMBL/GenBank/DDBJ databases">
        <title>Sequencing of cultivated peanut Arachis hypogaea provides insights into genome evolution and oil improvement.</title>
        <authorList>
            <person name="Chen X."/>
        </authorList>
    </citation>
    <scope>NUCLEOTIDE SEQUENCE [LARGE SCALE GENOMIC DNA]</scope>
    <source>
        <strain evidence="3">cv. Fuhuasheng</strain>
        <tissue evidence="2">Leaves</tissue>
    </source>
</reference>
<feature type="region of interest" description="Disordered" evidence="1">
    <location>
        <begin position="99"/>
        <end position="126"/>
    </location>
</feature>
<feature type="compositionally biased region" description="Acidic residues" evidence="1">
    <location>
        <begin position="116"/>
        <end position="125"/>
    </location>
</feature>